<gene>
    <name evidence="2" type="ORF">CSOJ01_06345</name>
</gene>
<evidence type="ECO:0008006" key="4">
    <source>
        <dbReference type="Google" id="ProtNLM"/>
    </source>
</evidence>
<evidence type="ECO:0000313" key="2">
    <source>
        <dbReference type="EMBL" id="KAF6810404.1"/>
    </source>
</evidence>
<evidence type="ECO:0000313" key="3">
    <source>
        <dbReference type="Proteomes" id="UP000652219"/>
    </source>
</evidence>
<keyword evidence="1" id="KW-0732">Signal</keyword>
<dbReference type="EMBL" id="WIGN01000087">
    <property type="protein sequence ID" value="KAF6810404.1"/>
    <property type="molecule type" value="Genomic_DNA"/>
</dbReference>
<comment type="caution">
    <text evidence="2">The sequence shown here is derived from an EMBL/GenBank/DDBJ whole genome shotgun (WGS) entry which is preliminary data.</text>
</comment>
<dbReference type="Proteomes" id="UP000652219">
    <property type="component" value="Unassembled WGS sequence"/>
</dbReference>
<sequence>MRFSTVLASFTVLAAASARTLPLFEAIGLPQIATNVSHVVDDLKALDIVLGNLTTSIQTPPASGVFGAFKAVYDIGTILANLIGVQIAVHQTYLNAQELPLGQIFPPGNSITILGLLNDRIYPNAQTALGLVKGLKSDNVVGQMTTDRAILGYLGSIQSEFTKFSDMLVEHVDTNSHGAVRGVLDNIVKLVNETVTAFT</sequence>
<organism evidence="2 3">
    <name type="scientific">Colletotrichum sojae</name>
    <dbReference type="NCBI Taxonomy" id="2175907"/>
    <lineage>
        <taxon>Eukaryota</taxon>
        <taxon>Fungi</taxon>
        <taxon>Dikarya</taxon>
        <taxon>Ascomycota</taxon>
        <taxon>Pezizomycotina</taxon>
        <taxon>Sordariomycetes</taxon>
        <taxon>Hypocreomycetidae</taxon>
        <taxon>Glomerellales</taxon>
        <taxon>Glomerellaceae</taxon>
        <taxon>Colletotrichum</taxon>
        <taxon>Colletotrichum orchidearum species complex</taxon>
    </lineage>
</organism>
<accession>A0A8H6JC48</accession>
<proteinExistence type="predicted"/>
<feature type="chain" id="PRO_5034065643" description="Cell wall galactomannoprotein" evidence="1">
    <location>
        <begin position="19"/>
        <end position="199"/>
    </location>
</feature>
<keyword evidence="3" id="KW-1185">Reference proteome</keyword>
<name>A0A8H6JC48_9PEZI</name>
<feature type="signal peptide" evidence="1">
    <location>
        <begin position="1"/>
        <end position="18"/>
    </location>
</feature>
<dbReference type="AlphaFoldDB" id="A0A8H6JC48"/>
<protein>
    <recommendedName>
        <fullName evidence="4">Cell wall galactomannoprotein</fullName>
    </recommendedName>
</protein>
<reference evidence="2 3" key="1">
    <citation type="journal article" date="2020" name="Phytopathology">
        <title>Genome Sequence Resources of Colletotrichum truncatum, C. plurivorum, C. musicola, and C. sojae: Four Species Pathogenic to Soybean (Glycine max).</title>
        <authorList>
            <person name="Rogerio F."/>
            <person name="Boufleur T.R."/>
            <person name="Ciampi-Guillardi M."/>
            <person name="Sukno S.A."/>
            <person name="Thon M.R."/>
            <person name="Massola Junior N.S."/>
            <person name="Baroncelli R."/>
        </authorList>
    </citation>
    <scope>NUCLEOTIDE SEQUENCE [LARGE SCALE GENOMIC DNA]</scope>
    <source>
        <strain evidence="2 3">LFN0009</strain>
    </source>
</reference>
<evidence type="ECO:0000256" key="1">
    <source>
        <dbReference type="SAM" id="SignalP"/>
    </source>
</evidence>